<reference evidence="8 9" key="1">
    <citation type="journal article" date="2014" name="World J. Microbiol. Biotechnol.">
        <title>Biodiversity and physiological characteristics of Antarctic and Arctic lichens-associated bacteria.</title>
        <authorList>
            <person name="Lee Y.M."/>
            <person name="Kim E.H."/>
            <person name="Lee H.K."/>
            <person name="Hong S.G."/>
        </authorList>
    </citation>
    <scope>NUCLEOTIDE SEQUENCE [LARGE SCALE GENOMIC DNA]</scope>
    <source>
        <strain evidence="8 9">PAMC 26569</strain>
    </source>
</reference>
<keyword evidence="6 7" id="KW-0472">Membrane</keyword>
<dbReference type="Pfam" id="PF13440">
    <property type="entry name" value="Polysacc_synt_3"/>
    <property type="match status" value="1"/>
</dbReference>
<feature type="transmembrane region" description="Helical" evidence="7">
    <location>
        <begin position="367"/>
        <end position="386"/>
    </location>
</feature>
<evidence type="ECO:0000256" key="5">
    <source>
        <dbReference type="ARBA" id="ARBA00022989"/>
    </source>
</evidence>
<feature type="transmembrane region" description="Helical" evidence="7">
    <location>
        <begin position="398"/>
        <end position="420"/>
    </location>
</feature>
<evidence type="ECO:0000256" key="7">
    <source>
        <dbReference type="SAM" id="Phobius"/>
    </source>
</evidence>
<dbReference type="Proteomes" id="UP000500767">
    <property type="component" value="Chromosome"/>
</dbReference>
<comment type="subcellular location">
    <subcellularLocation>
        <location evidence="1">Cell membrane</location>
        <topology evidence="1">Multi-pass membrane protein</topology>
    </subcellularLocation>
</comment>
<evidence type="ECO:0000256" key="1">
    <source>
        <dbReference type="ARBA" id="ARBA00004651"/>
    </source>
</evidence>
<comment type="similarity">
    <text evidence="2">Belongs to the polysaccharide synthase family.</text>
</comment>
<evidence type="ECO:0000256" key="2">
    <source>
        <dbReference type="ARBA" id="ARBA00007430"/>
    </source>
</evidence>
<dbReference type="RefSeq" id="WP_171832710.1">
    <property type="nucleotide sequence ID" value="NZ_CP053708.1"/>
</dbReference>
<feature type="transmembrane region" description="Helical" evidence="7">
    <location>
        <begin position="432"/>
        <end position="456"/>
    </location>
</feature>
<dbReference type="AlphaFoldDB" id="A0A6M8H559"/>
<evidence type="ECO:0000313" key="8">
    <source>
        <dbReference type="EMBL" id="QKE88751.1"/>
    </source>
</evidence>
<dbReference type="InterPro" id="IPR050833">
    <property type="entry name" value="Poly_Biosynth_Transport"/>
</dbReference>
<keyword evidence="9" id="KW-1185">Reference proteome</keyword>
<evidence type="ECO:0000256" key="6">
    <source>
        <dbReference type="ARBA" id="ARBA00023136"/>
    </source>
</evidence>
<gene>
    <name evidence="8" type="ORF">HN018_00615</name>
</gene>
<proteinExistence type="inferred from homology"/>
<dbReference type="GO" id="GO:0005886">
    <property type="term" value="C:plasma membrane"/>
    <property type="evidence" value="ECO:0007669"/>
    <property type="project" value="UniProtKB-SubCell"/>
</dbReference>
<evidence type="ECO:0000313" key="9">
    <source>
        <dbReference type="Proteomes" id="UP000500767"/>
    </source>
</evidence>
<dbReference type="PANTHER" id="PTHR30250:SF10">
    <property type="entry name" value="LIPOPOLYSACCHARIDE BIOSYNTHESIS PROTEIN WZXC"/>
    <property type="match status" value="1"/>
</dbReference>
<sequence length="471" mass="50043">MWAGLNAAASVLLPFALFVFFAREITPSLLGLIALAMACTEVCKAIGLPGIYEALLQQKNDLKRCHEAALALLLSASCLLVPICLLIIFGLGFLVHGLHAHFVLLSMLVLRIPLDLASVQPQAVLVARLAFRRLAVRTIMANVIAGCVGVVITRNVNAGAGLVIYQLVQSIVTFVSTSFGSGLLVRPRFHWDCIRRLRRETLLATGNRTLAATINSVDQMLIAPLAGNIGLAYYNLGKRLETTFVTVANSFSAILFQPLFAAEGGLSKQKTTVRALLVLGLVCGIPASVVFCNSRVVVGLIFGRTWLPAAPIVAWLSLNGFVRAIGMVPGSFLSVSGRNRELLTTSIVSAIGSLALVALIASKSITLCAFSLVIKNALIVAWMAWLSRREVQQPALTYTASVLVPIVLMIGAVSAIKSMLPMDGGAGPMQEITGLLLSCVGALCCGGVAMAFAYLLSLRSLDRPMPARLHA</sequence>
<evidence type="ECO:0000256" key="4">
    <source>
        <dbReference type="ARBA" id="ARBA00022692"/>
    </source>
</evidence>
<keyword evidence="3" id="KW-1003">Cell membrane</keyword>
<evidence type="ECO:0000256" key="3">
    <source>
        <dbReference type="ARBA" id="ARBA00022475"/>
    </source>
</evidence>
<feature type="transmembrane region" description="Helical" evidence="7">
    <location>
        <begin position="32"/>
        <end position="56"/>
    </location>
</feature>
<feature type="transmembrane region" description="Helical" evidence="7">
    <location>
        <begin position="164"/>
        <end position="185"/>
    </location>
</feature>
<protein>
    <submittedName>
        <fullName evidence="8">Oligosaccharide flippase family protein</fullName>
    </submittedName>
</protein>
<accession>A0A6M8H559</accession>
<feature type="transmembrane region" description="Helical" evidence="7">
    <location>
        <begin position="134"/>
        <end position="152"/>
    </location>
</feature>
<feature type="transmembrane region" description="Helical" evidence="7">
    <location>
        <begin position="276"/>
        <end position="302"/>
    </location>
</feature>
<dbReference type="EMBL" id="CP053708">
    <property type="protein sequence ID" value="QKE88751.1"/>
    <property type="molecule type" value="Genomic_DNA"/>
</dbReference>
<feature type="transmembrane region" description="Helical" evidence="7">
    <location>
        <begin position="68"/>
        <end position="91"/>
    </location>
</feature>
<feature type="transmembrane region" description="Helical" evidence="7">
    <location>
        <begin position="314"/>
        <end position="335"/>
    </location>
</feature>
<keyword evidence="4 7" id="KW-0812">Transmembrane</keyword>
<name>A0A6M8H559_9PROT</name>
<organism evidence="8 9">
    <name type="scientific">Lichenicola cladoniae</name>
    <dbReference type="NCBI Taxonomy" id="1484109"/>
    <lineage>
        <taxon>Bacteria</taxon>
        <taxon>Pseudomonadati</taxon>
        <taxon>Pseudomonadota</taxon>
        <taxon>Alphaproteobacteria</taxon>
        <taxon>Acetobacterales</taxon>
        <taxon>Acetobacteraceae</taxon>
        <taxon>Lichenicola</taxon>
    </lineage>
</organism>
<dbReference type="PANTHER" id="PTHR30250">
    <property type="entry name" value="PST FAMILY PREDICTED COLANIC ACID TRANSPORTER"/>
    <property type="match status" value="1"/>
</dbReference>
<feature type="transmembrane region" description="Helical" evidence="7">
    <location>
        <begin position="342"/>
        <end position="361"/>
    </location>
</feature>
<dbReference type="KEGG" id="lck:HN018_00615"/>
<keyword evidence="5 7" id="KW-1133">Transmembrane helix</keyword>